<comment type="subcellular location">
    <subcellularLocation>
        <location evidence="1">Nucleus</location>
    </subcellularLocation>
</comment>
<evidence type="ECO:0000313" key="19">
    <source>
        <dbReference type="EMBL" id="RNA23419.1"/>
    </source>
</evidence>
<dbReference type="GO" id="GO:0005524">
    <property type="term" value="F:ATP binding"/>
    <property type="evidence" value="ECO:0007669"/>
    <property type="project" value="UniProtKB-KW"/>
</dbReference>
<dbReference type="PANTHER" id="PTHR11472">
    <property type="entry name" value="DNA REPAIR DEAD HELICASE RAD3/XP-D SUBFAMILY MEMBER"/>
    <property type="match status" value="1"/>
</dbReference>
<comment type="catalytic activity">
    <reaction evidence="15">
        <text>ATP + H2O = ADP + phosphate + H(+)</text>
        <dbReference type="Rhea" id="RHEA:13065"/>
        <dbReference type="ChEBI" id="CHEBI:15377"/>
        <dbReference type="ChEBI" id="CHEBI:15378"/>
        <dbReference type="ChEBI" id="CHEBI:30616"/>
        <dbReference type="ChEBI" id="CHEBI:43474"/>
        <dbReference type="ChEBI" id="CHEBI:456216"/>
    </reaction>
</comment>
<dbReference type="GO" id="GO:0016887">
    <property type="term" value="F:ATP hydrolysis activity"/>
    <property type="evidence" value="ECO:0007669"/>
    <property type="project" value="RHEA"/>
</dbReference>
<reference evidence="19 20" key="1">
    <citation type="journal article" date="2018" name="Sci. Rep.">
        <title>Genomic signatures of local adaptation to the degree of environmental predictability in rotifers.</title>
        <authorList>
            <person name="Franch-Gras L."/>
            <person name="Hahn C."/>
            <person name="Garcia-Roger E.M."/>
            <person name="Carmona M.J."/>
            <person name="Serra M."/>
            <person name="Gomez A."/>
        </authorList>
    </citation>
    <scope>NUCLEOTIDE SEQUENCE [LARGE SCALE GENOMIC DNA]</scope>
    <source>
        <strain evidence="19">HYR1</strain>
    </source>
</reference>
<dbReference type="InterPro" id="IPR027417">
    <property type="entry name" value="P-loop_NTPase"/>
</dbReference>
<evidence type="ECO:0000313" key="20">
    <source>
        <dbReference type="Proteomes" id="UP000276133"/>
    </source>
</evidence>
<dbReference type="OrthoDB" id="19182at2759"/>
<dbReference type="SMART" id="SM00487">
    <property type="entry name" value="DEXDc"/>
    <property type="match status" value="1"/>
</dbReference>
<keyword evidence="3" id="KW-0479">Metal-binding</keyword>
<dbReference type="PANTHER" id="PTHR11472:SF34">
    <property type="entry name" value="REGULATOR OF TELOMERE ELONGATION HELICASE 1"/>
    <property type="match status" value="1"/>
</dbReference>
<keyword evidence="2" id="KW-0004">4Fe-4S</keyword>
<evidence type="ECO:0000259" key="18">
    <source>
        <dbReference type="PROSITE" id="PS51193"/>
    </source>
</evidence>
<dbReference type="InterPro" id="IPR006554">
    <property type="entry name" value="Helicase-like_DEXD_c2"/>
</dbReference>
<keyword evidence="14" id="KW-0539">Nucleus</keyword>
<dbReference type="GO" id="GO:0046872">
    <property type="term" value="F:metal ion binding"/>
    <property type="evidence" value="ECO:0007669"/>
    <property type="project" value="UniProtKB-KW"/>
</dbReference>
<sequence>MPGLELNGIEVNFPFVPYPCQVDYMTSVLESIIKKKNAILESPTGTGKTLCLLCSSISWLISAKADMQFATVQRELDDIDPIRPNLINKSGINDQIDNNKKLAYPKIIYASRTHSQLTQVIKELKMTQYKDIKTCAIGSRDQLCINPQVNQQKNYTTKLNMCKAKVNAKTCFFYNNVENVIPELKALTTVDIEDLNAFGNKHKCCPYYTARNLKEGADILFMPYNYLLDKKLRKSNNIDMNNTVVIFDEAHNVERVCEDSASAEFSTTDIASAMSEIDFLLDEIQKIPDEDSNFREDDPNDLENLGNAMANMPATLEELKDILLILKSLEEELDSIKIQGQDGITKTAVFLFELLKKCNINFDRRGYIFDILQRLLQYFGAQTPSAKHHNGASLGKFQDFMQTIFSDNTVSDDGSGDINKKIKKISQFYKVYIKNDNLKGRIICFWCLCPGYSMQDLLSEGARCIILTSGTLSPISTFKDEMKIPFDVVLENPHIIKESQIKVLSVNKGPDNVVLSSKYTNRDSENYIKSLGETIQSFCKIVPHGVLVFFPSYRALESALNSWRKSNLWNKIGDVKSIFIESKNSKDCNDTVLKYYEKIKDRRSNGAIMFAVCRGKISEGIDFNDNNGRAVIVTGLPFPLYTDPRVVLKRQYLDEHKTSSGTLWYNQQTYRAVNQAIGRVIRHKNDYGAILLCDERFSQMSSISQLPGWMRGHMKKINEYNSALDELGKFFNVAVEKYPIVPKIPSLQSNVSYVQAEGQMKHKEQGGDMMVDICSAYGSQKPAIQANTDSVESKNFYDALGQSKSAMTNLEPFNCGTNRMDNDENNFKLILQKRKMEEAKNGKCRVVIKDTVSVTETKTEKLNDSIFKEKQADTEKKTTNLKQFLLIKIFL</sequence>
<dbReference type="GO" id="GO:0045910">
    <property type="term" value="P:negative regulation of DNA recombination"/>
    <property type="evidence" value="ECO:0007669"/>
    <property type="project" value="TreeGrafter"/>
</dbReference>
<dbReference type="InterPro" id="IPR045028">
    <property type="entry name" value="DinG/Rad3-like"/>
</dbReference>
<evidence type="ECO:0000259" key="17">
    <source>
        <dbReference type="PROSITE" id="PS51192"/>
    </source>
</evidence>
<dbReference type="GO" id="GO:0003677">
    <property type="term" value="F:DNA binding"/>
    <property type="evidence" value="ECO:0007669"/>
    <property type="project" value="UniProtKB-KW"/>
</dbReference>
<dbReference type="InterPro" id="IPR014001">
    <property type="entry name" value="Helicase_ATP-bd"/>
</dbReference>
<organism evidence="19 20">
    <name type="scientific">Brachionus plicatilis</name>
    <name type="common">Marine rotifer</name>
    <name type="synonym">Brachionus muelleri</name>
    <dbReference type="NCBI Taxonomy" id="10195"/>
    <lineage>
        <taxon>Eukaryota</taxon>
        <taxon>Metazoa</taxon>
        <taxon>Spiralia</taxon>
        <taxon>Gnathifera</taxon>
        <taxon>Rotifera</taxon>
        <taxon>Eurotatoria</taxon>
        <taxon>Monogononta</taxon>
        <taxon>Pseudotrocha</taxon>
        <taxon>Ploima</taxon>
        <taxon>Brachionidae</taxon>
        <taxon>Brachionus</taxon>
    </lineage>
</organism>
<dbReference type="InterPro" id="IPR006555">
    <property type="entry name" value="ATP-dep_Helicase_C"/>
</dbReference>
<gene>
    <name evidence="19" type="ORF">BpHYR1_052839</name>
</gene>
<evidence type="ECO:0000256" key="11">
    <source>
        <dbReference type="ARBA" id="ARBA00023125"/>
    </source>
</evidence>
<dbReference type="InterPro" id="IPR057498">
    <property type="entry name" value="Rtel1_ARCH"/>
</dbReference>
<keyword evidence="5" id="KW-0227">DNA damage</keyword>
<dbReference type="PROSITE" id="PS51193">
    <property type="entry name" value="HELICASE_ATP_BIND_2"/>
    <property type="match status" value="1"/>
</dbReference>
<accession>A0A3M7RIU9</accession>
<keyword evidence="20" id="KW-1185">Reference proteome</keyword>
<dbReference type="SMART" id="SM00491">
    <property type="entry name" value="HELICc2"/>
    <property type="match status" value="1"/>
</dbReference>
<keyword evidence="7 19" id="KW-0347">Helicase</keyword>
<evidence type="ECO:0000256" key="13">
    <source>
        <dbReference type="ARBA" id="ARBA00023235"/>
    </source>
</evidence>
<dbReference type="Pfam" id="PF23109">
    <property type="entry name" value="ARCH_RTEL1"/>
    <property type="match status" value="1"/>
</dbReference>
<dbReference type="SMART" id="SM00488">
    <property type="entry name" value="DEXDc2"/>
    <property type="match status" value="1"/>
</dbReference>
<dbReference type="EMBL" id="REGN01003291">
    <property type="protein sequence ID" value="RNA23419.1"/>
    <property type="molecule type" value="Genomic_DNA"/>
</dbReference>
<keyword evidence="13" id="KW-0413">Isomerase</keyword>
<evidence type="ECO:0000256" key="3">
    <source>
        <dbReference type="ARBA" id="ARBA00022723"/>
    </source>
</evidence>
<dbReference type="SUPFAM" id="SSF52540">
    <property type="entry name" value="P-loop containing nucleoside triphosphate hydrolases"/>
    <property type="match status" value="1"/>
</dbReference>
<dbReference type="CDD" id="cd17970">
    <property type="entry name" value="DEAHc_FancJ"/>
    <property type="match status" value="1"/>
</dbReference>
<keyword evidence="4" id="KW-0547">Nucleotide-binding</keyword>
<dbReference type="NCBIfam" id="TIGR00604">
    <property type="entry name" value="rad3"/>
    <property type="match status" value="1"/>
</dbReference>
<dbReference type="GO" id="GO:0090657">
    <property type="term" value="P:telomeric loop disassembly"/>
    <property type="evidence" value="ECO:0007669"/>
    <property type="project" value="TreeGrafter"/>
</dbReference>
<dbReference type="GO" id="GO:1904430">
    <property type="term" value="P:negative regulation of t-circle formation"/>
    <property type="evidence" value="ECO:0007669"/>
    <property type="project" value="TreeGrafter"/>
</dbReference>
<comment type="caution">
    <text evidence="19">The sequence shown here is derived from an EMBL/GenBank/DDBJ whole genome shotgun (WGS) entry which is preliminary data.</text>
</comment>
<dbReference type="GO" id="GO:0010569">
    <property type="term" value="P:regulation of double-strand break repair via homologous recombination"/>
    <property type="evidence" value="ECO:0007669"/>
    <property type="project" value="TreeGrafter"/>
</dbReference>
<evidence type="ECO:0000256" key="9">
    <source>
        <dbReference type="ARBA" id="ARBA00023004"/>
    </source>
</evidence>
<evidence type="ECO:0000256" key="15">
    <source>
        <dbReference type="ARBA" id="ARBA00049360"/>
    </source>
</evidence>
<evidence type="ECO:0000256" key="14">
    <source>
        <dbReference type="ARBA" id="ARBA00023242"/>
    </source>
</evidence>
<evidence type="ECO:0000256" key="10">
    <source>
        <dbReference type="ARBA" id="ARBA00023014"/>
    </source>
</evidence>
<evidence type="ECO:0000256" key="16">
    <source>
        <dbReference type="ARBA" id="ARBA00073810"/>
    </source>
</evidence>
<evidence type="ECO:0000256" key="1">
    <source>
        <dbReference type="ARBA" id="ARBA00004123"/>
    </source>
</evidence>
<proteinExistence type="predicted"/>
<keyword evidence="11" id="KW-0238">DNA-binding</keyword>
<evidence type="ECO:0000256" key="12">
    <source>
        <dbReference type="ARBA" id="ARBA00023204"/>
    </source>
</evidence>
<evidence type="ECO:0000256" key="2">
    <source>
        <dbReference type="ARBA" id="ARBA00022485"/>
    </source>
</evidence>
<keyword evidence="12" id="KW-0234">DNA repair</keyword>
<evidence type="ECO:0000256" key="7">
    <source>
        <dbReference type="ARBA" id="ARBA00022806"/>
    </source>
</evidence>
<dbReference type="InterPro" id="IPR013020">
    <property type="entry name" value="Rad3/Chl1-like"/>
</dbReference>
<dbReference type="GO" id="GO:0006281">
    <property type="term" value="P:DNA repair"/>
    <property type="evidence" value="ECO:0007669"/>
    <property type="project" value="UniProtKB-KW"/>
</dbReference>
<protein>
    <recommendedName>
        <fullName evidence="16">Regulator of telomere elongation helicase 1 homolog</fullName>
    </recommendedName>
</protein>
<dbReference type="GO" id="GO:0003678">
    <property type="term" value="F:DNA helicase activity"/>
    <property type="evidence" value="ECO:0007669"/>
    <property type="project" value="InterPro"/>
</dbReference>
<dbReference type="Pfam" id="PF13307">
    <property type="entry name" value="Helicase_C_2"/>
    <property type="match status" value="1"/>
</dbReference>
<evidence type="ECO:0000256" key="5">
    <source>
        <dbReference type="ARBA" id="ARBA00022763"/>
    </source>
</evidence>
<dbReference type="Gene3D" id="3.40.50.300">
    <property type="entry name" value="P-loop containing nucleotide triphosphate hydrolases"/>
    <property type="match status" value="2"/>
</dbReference>
<keyword evidence="9" id="KW-0408">Iron</keyword>
<dbReference type="Pfam" id="PF06733">
    <property type="entry name" value="DEAD_2"/>
    <property type="match status" value="1"/>
</dbReference>
<feature type="domain" description="Helicase ATP-binding" evidence="18">
    <location>
        <begin position="7"/>
        <end position="298"/>
    </location>
</feature>
<dbReference type="InterPro" id="IPR010614">
    <property type="entry name" value="RAD3-like_helicase_DEAD"/>
</dbReference>
<dbReference type="Proteomes" id="UP000276133">
    <property type="component" value="Unassembled WGS sequence"/>
</dbReference>
<dbReference type="PROSITE" id="PS51192">
    <property type="entry name" value="HELICASE_ATP_BIND_1"/>
    <property type="match status" value="1"/>
</dbReference>
<dbReference type="GO" id="GO:0051539">
    <property type="term" value="F:4 iron, 4 sulfur cluster binding"/>
    <property type="evidence" value="ECO:0007669"/>
    <property type="project" value="UniProtKB-KW"/>
</dbReference>
<dbReference type="GO" id="GO:0070182">
    <property type="term" value="F:DNA polymerase binding"/>
    <property type="evidence" value="ECO:0007669"/>
    <property type="project" value="TreeGrafter"/>
</dbReference>
<keyword evidence="10" id="KW-0411">Iron-sulfur</keyword>
<evidence type="ECO:0000256" key="6">
    <source>
        <dbReference type="ARBA" id="ARBA00022801"/>
    </source>
</evidence>
<feature type="domain" description="Helicase ATP-binding" evidence="17">
    <location>
        <begin position="29"/>
        <end position="287"/>
    </location>
</feature>
<evidence type="ECO:0000256" key="4">
    <source>
        <dbReference type="ARBA" id="ARBA00022741"/>
    </source>
</evidence>
<dbReference type="InterPro" id="IPR014013">
    <property type="entry name" value="Helic_SF1/SF2_ATP-bd_DinG/Rad3"/>
</dbReference>
<evidence type="ECO:0000256" key="8">
    <source>
        <dbReference type="ARBA" id="ARBA00022840"/>
    </source>
</evidence>
<dbReference type="CDD" id="cd18788">
    <property type="entry name" value="SF2_C_XPD"/>
    <property type="match status" value="1"/>
</dbReference>
<keyword evidence="6 19" id="KW-0378">Hydrolase</keyword>
<name>A0A3M7RIU9_BRAPC</name>
<dbReference type="AlphaFoldDB" id="A0A3M7RIU9"/>
<keyword evidence="8" id="KW-0067">ATP-binding</keyword>
<dbReference type="GO" id="GO:0005634">
    <property type="term" value="C:nucleus"/>
    <property type="evidence" value="ECO:0007669"/>
    <property type="project" value="UniProtKB-SubCell"/>
</dbReference>
<dbReference type="FunFam" id="3.40.50.300:FF:000431">
    <property type="entry name" value="Regulator of telomere elongation helicase 1"/>
    <property type="match status" value="1"/>
</dbReference>
<dbReference type="STRING" id="10195.A0A3M7RIU9"/>